<protein>
    <recommendedName>
        <fullName evidence="8">DUF676 domain-containing protein</fullName>
    </recommendedName>
</protein>
<sequence length="217" mass="24216">MAKRSPELDIIAIHGLNPMGSADHALNTWRKPQADGGNLWLRDNFPKAQPNARIFLYEYNSSPVFGSGKDSFVHEANELLEHVLQERWQMSRKIPIIFVGHSLGGLLIKQALVNAWANPEYRELKEATHSLVFFGTPHAGPSKNLQVGLGMICAKVARSLPFMPQSNVIDALEQGTIFSDILSETFRHQLETYKILSCYEGIGDVIIHSLSSAIYTM</sequence>
<dbReference type="PANTHER" id="PTHR48182">
    <property type="entry name" value="PROTEIN SERAC1"/>
    <property type="match status" value="1"/>
</dbReference>
<dbReference type="PANTHER" id="PTHR48182:SF2">
    <property type="entry name" value="PROTEIN SERAC1"/>
    <property type="match status" value="1"/>
</dbReference>
<dbReference type="GO" id="GO:0005739">
    <property type="term" value="C:mitochondrion"/>
    <property type="evidence" value="ECO:0007669"/>
    <property type="project" value="UniProtKB-SubCell"/>
</dbReference>
<dbReference type="Pfam" id="PF05057">
    <property type="entry name" value="DUF676"/>
    <property type="match status" value="1"/>
</dbReference>
<dbReference type="Gene3D" id="3.40.50.1820">
    <property type="entry name" value="alpha/beta hydrolase"/>
    <property type="match status" value="1"/>
</dbReference>
<dbReference type="SUPFAM" id="SSF53474">
    <property type="entry name" value="alpha/beta-Hydrolases"/>
    <property type="match status" value="1"/>
</dbReference>
<feature type="domain" description="DUF676" evidence="8">
    <location>
        <begin position="76"/>
        <end position="151"/>
    </location>
</feature>
<organism evidence="9 10">
    <name type="scientific">Penicillium frequentans</name>
    <dbReference type="NCBI Taxonomy" id="3151616"/>
    <lineage>
        <taxon>Eukaryota</taxon>
        <taxon>Fungi</taxon>
        <taxon>Dikarya</taxon>
        <taxon>Ascomycota</taxon>
        <taxon>Pezizomycotina</taxon>
        <taxon>Eurotiomycetes</taxon>
        <taxon>Eurotiomycetidae</taxon>
        <taxon>Eurotiales</taxon>
        <taxon>Aspergillaceae</taxon>
        <taxon>Penicillium</taxon>
    </lineage>
</organism>
<evidence type="ECO:0000256" key="7">
    <source>
        <dbReference type="ARBA" id="ARBA00023136"/>
    </source>
</evidence>
<keyword evidence="10" id="KW-1185">Reference proteome</keyword>
<dbReference type="GO" id="GO:0017000">
    <property type="term" value="P:antibiotic biosynthetic process"/>
    <property type="evidence" value="ECO:0007669"/>
    <property type="project" value="UniProtKB-ARBA"/>
</dbReference>
<evidence type="ECO:0000313" key="10">
    <source>
        <dbReference type="Proteomes" id="UP001220324"/>
    </source>
</evidence>
<keyword evidence="5" id="KW-0256">Endoplasmic reticulum</keyword>
<comment type="caution">
    <text evidence="9">The sequence shown here is derived from an EMBL/GenBank/DDBJ whole genome shotgun (WGS) entry which is preliminary data.</text>
</comment>
<keyword evidence="7" id="KW-0472">Membrane</keyword>
<evidence type="ECO:0000256" key="2">
    <source>
        <dbReference type="ARBA" id="ARBA00004240"/>
    </source>
</evidence>
<accession>A0AAD6GF17</accession>
<keyword evidence="6" id="KW-0496">Mitochondrion</keyword>
<evidence type="ECO:0000256" key="5">
    <source>
        <dbReference type="ARBA" id="ARBA00022824"/>
    </source>
</evidence>
<evidence type="ECO:0000256" key="4">
    <source>
        <dbReference type="ARBA" id="ARBA00007920"/>
    </source>
</evidence>
<dbReference type="AlphaFoldDB" id="A0AAD6GF17"/>
<dbReference type="Proteomes" id="UP001220324">
    <property type="component" value="Unassembled WGS sequence"/>
</dbReference>
<dbReference type="InterPro" id="IPR007751">
    <property type="entry name" value="DUF676_lipase-like"/>
</dbReference>
<dbReference type="GO" id="GO:0072330">
    <property type="term" value="P:monocarboxylic acid biosynthetic process"/>
    <property type="evidence" value="ECO:0007669"/>
    <property type="project" value="UniProtKB-ARBA"/>
</dbReference>
<name>A0AAD6GF17_9EURO</name>
<dbReference type="GO" id="GO:0005783">
    <property type="term" value="C:endoplasmic reticulum"/>
    <property type="evidence" value="ECO:0007669"/>
    <property type="project" value="UniProtKB-SubCell"/>
</dbReference>
<dbReference type="GO" id="GO:0016020">
    <property type="term" value="C:membrane"/>
    <property type="evidence" value="ECO:0007669"/>
    <property type="project" value="UniProtKB-SubCell"/>
</dbReference>
<dbReference type="EMBL" id="JAQIZZ010000006">
    <property type="protein sequence ID" value="KAJ5538271.1"/>
    <property type="molecule type" value="Genomic_DNA"/>
</dbReference>
<comment type="subcellular location">
    <subcellularLocation>
        <location evidence="2">Endoplasmic reticulum</location>
    </subcellularLocation>
    <subcellularLocation>
        <location evidence="3">Membrane</location>
    </subcellularLocation>
    <subcellularLocation>
        <location evidence="1">Mitochondrion</location>
    </subcellularLocation>
</comment>
<evidence type="ECO:0000256" key="6">
    <source>
        <dbReference type="ARBA" id="ARBA00023128"/>
    </source>
</evidence>
<evidence type="ECO:0000313" key="9">
    <source>
        <dbReference type="EMBL" id="KAJ5538271.1"/>
    </source>
</evidence>
<evidence type="ECO:0000256" key="3">
    <source>
        <dbReference type="ARBA" id="ARBA00004370"/>
    </source>
</evidence>
<proteinExistence type="inferred from homology"/>
<dbReference type="InterPro" id="IPR052374">
    <property type="entry name" value="SERAC1"/>
</dbReference>
<evidence type="ECO:0000259" key="8">
    <source>
        <dbReference type="Pfam" id="PF05057"/>
    </source>
</evidence>
<reference evidence="9 10" key="1">
    <citation type="journal article" date="2023" name="IMA Fungus">
        <title>Comparative genomic study of the Penicillium genus elucidates a diverse pangenome and 15 lateral gene transfer events.</title>
        <authorList>
            <person name="Petersen C."/>
            <person name="Sorensen T."/>
            <person name="Nielsen M.R."/>
            <person name="Sondergaard T.E."/>
            <person name="Sorensen J.L."/>
            <person name="Fitzpatrick D.A."/>
            <person name="Frisvad J.C."/>
            <person name="Nielsen K.L."/>
        </authorList>
    </citation>
    <scope>NUCLEOTIDE SEQUENCE [LARGE SCALE GENOMIC DNA]</scope>
    <source>
        <strain evidence="9 10">IBT 35679</strain>
    </source>
</reference>
<evidence type="ECO:0000256" key="1">
    <source>
        <dbReference type="ARBA" id="ARBA00004173"/>
    </source>
</evidence>
<comment type="similarity">
    <text evidence="4">Belongs to the putative lipase ROG1 family.</text>
</comment>
<dbReference type="InterPro" id="IPR029058">
    <property type="entry name" value="AB_hydrolase_fold"/>
</dbReference>
<gene>
    <name evidence="9" type="ORF">N7494_007750</name>
</gene>